<dbReference type="SUPFAM" id="SSF144091">
    <property type="entry name" value="Rhomboid-like"/>
    <property type="match status" value="1"/>
</dbReference>
<dbReference type="OrthoDB" id="10397186at2759"/>
<dbReference type="Proteomes" id="UP000570595">
    <property type="component" value="Unassembled WGS sequence"/>
</dbReference>
<name>A0A7J6L400_PEROL</name>
<comment type="subcellular location">
    <subcellularLocation>
        <location evidence="1">Membrane</location>
        <topology evidence="1">Multi-pass membrane protein</topology>
    </subcellularLocation>
</comment>
<dbReference type="Gene3D" id="1.20.1540.10">
    <property type="entry name" value="Rhomboid-like"/>
    <property type="match status" value="1"/>
</dbReference>
<keyword evidence="4" id="KW-0472">Membrane</keyword>
<comment type="caution">
    <text evidence="5">The sequence shown here is derived from an EMBL/GenBank/DDBJ whole genome shotgun (WGS) entry which is preliminary data.</text>
</comment>
<protein>
    <submittedName>
        <fullName evidence="5">Uncharacterized protein</fullName>
    </submittedName>
</protein>
<dbReference type="InterPro" id="IPR035952">
    <property type="entry name" value="Rhomboid-like_sf"/>
</dbReference>
<keyword evidence="2" id="KW-0812">Transmembrane</keyword>
<sequence length="304" mass="32570">MSIADIQFQRPLAGRPEMAGGVAEKAVTGLCIPQARSSIAILLAALGVSTELSAITDRRRPDGDSTGLVEWTREGSEEAVDYVDWMAVEREDLRAPVTGIISLLTCSLLHPEGDSSGSSRLASAGLLLTSGAIIERLHGPVRFLGAVTAATAVSNLVGLRLSCTDLSLLGSSPAVFFGVGYLSILRPFSMWACLPNLPIPCQWLLAPAVVSLATRAWRLLGSSRSMETVDEDATAPRPYEQLSNRDLRRLMSRTAVQLSMLETAQEGEVDEGRSIGVLYATTGTSRSEVNASTLKLLLWIYHCV</sequence>
<keyword evidence="3" id="KW-1133">Transmembrane helix</keyword>
<organism evidence="5 6">
    <name type="scientific">Perkinsus olseni</name>
    <name type="common">Perkinsus atlanticus</name>
    <dbReference type="NCBI Taxonomy" id="32597"/>
    <lineage>
        <taxon>Eukaryota</taxon>
        <taxon>Sar</taxon>
        <taxon>Alveolata</taxon>
        <taxon>Perkinsozoa</taxon>
        <taxon>Perkinsea</taxon>
        <taxon>Perkinsida</taxon>
        <taxon>Perkinsidae</taxon>
        <taxon>Perkinsus</taxon>
    </lineage>
</organism>
<evidence type="ECO:0000256" key="4">
    <source>
        <dbReference type="ARBA" id="ARBA00023136"/>
    </source>
</evidence>
<proteinExistence type="predicted"/>
<gene>
    <name evidence="5" type="ORF">FOZ61_008643</name>
</gene>
<evidence type="ECO:0000313" key="6">
    <source>
        <dbReference type="Proteomes" id="UP000570595"/>
    </source>
</evidence>
<dbReference type="AlphaFoldDB" id="A0A7J6L400"/>
<dbReference type="EMBL" id="JABAHT010000584">
    <property type="protein sequence ID" value="KAF4653852.1"/>
    <property type="molecule type" value="Genomic_DNA"/>
</dbReference>
<evidence type="ECO:0000256" key="1">
    <source>
        <dbReference type="ARBA" id="ARBA00004141"/>
    </source>
</evidence>
<evidence type="ECO:0000256" key="3">
    <source>
        <dbReference type="ARBA" id="ARBA00022989"/>
    </source>
</evidence>
<accession>A0A7J6L400</accession>
<reference evidence="5 6" key="1">
    <citation type="submission" date="2020-04" db="EMBL/GenBank/DDBJ databases">
        <title>Perkinsus olseni comparative genomics.</title>
        <authorList>
            <person name="Bogema D.R."/>
        </authorList>
    </citation>
    <scope>NUCLEOTIDE SEQUENCE [LARGE SCALE GENOMIC DNA]</scope>
    <source>
        <strain evidence="5">ATCC PRA-179</strain>
    </source>
</reference>
<dbReference type="GO" id="GO:0016020">
    <property type="term" value="C:membrane"/>
    <property type="evidence" value="ECO:0007669"/>
    <property type="project" value="UniProtKB-SubCell"/>
</dbReference>
<evidence type="ECO:0000313" key="5">
    <source>
        <dbReference type="EMBL" id="KAF4653852.1"/>
    </source>
</evidence>
<evidence type="ECO:0000256" key="2">
    <source>
        <dbReference type="ARBA" id="ARBA00022692"/>
    </source>
</evidence>